<keyword evidence="1" id="KW-0732">Signal</keyword>
<protein>
    <recommendedName>
        <fullName evidence="4">DUF3060 domain-containing protein</fullName>
    </recommendedName>
</protein>
<dbReference type="Pfam" id="PF11259">
    <property type="entry name" value="DUF3060"/>
    <property type="match status" value="1"/>
</dbReference>
<dbReference type="KEGG" id="mdx:BTO20_28700"/>
<dbReference type="InterPro" id="IPR021417">
    <property type="entry name" value="DUF3060"/>
</dbReference>
<evidence type="ECO:0000313" key="3">
    <source>
        <dbReference type="Proteomes" id="UP000195331"/>
    </source>
</evidence>
<feature type="chain" id="PRO_5038808075" description="DUF3060 domain-containing protein" evidence="1">
    <location>
        <begin position="26"/>
        <end position="137"/>
    </location>
</feature>
<reference evidence="2 3" key="1">
    <citation type="submission" date="2017-04" db="EMBL/GenBank/DDBJ databases">
        <title>Whole Genome Sequence of 1,4-Dioxane Degrading Bacterium Mycobacterium dioxanotrophicus PH-06.</title>
        <authorList>
            <person name="He Y."/>
        </authorList>
    </citation>
    <scope>NUCLEOTIDE SEQUENCE [LARGE SCALE GENOMIC DNA]</scope>
    <source>
        <strain evidence="2 3">PH-06</strain>
    </source>
</reference>
<gene>
    <name evidence="2" type="ORF">BTO20_28700</name>
</gene>
<evidence type="ECO:0000256" key="1">
    <source>
        <dbReference type="SAM" id="SignalP"/>
    </source>
</evidence>
<organism evidence="2 3">
    <name type="scientific">Mycobacterium dioxanotrophicus</name>
    <dbReference type="NCBI Taxonomy" id="482462"/>
    <lineage>
        <taxon>Bacteria</taxon>
        <taxon>Bacillati</taxon>
        <taxon>Actinomycetota</taxon>
        <taxon>Actinomycetes</taxon>
        <taxon>Mycobacteriales</taxon>
        <taxon>Mycobacteriaceae</taxon>
        <taxon>Mycobacterium</taxon>
    </lineage>
</organism>
<name>A0A1Y0C9U0_9MYCO</name>
<dbReference type="AlphaFoldDB" id="A0A1Y0C9U0"/>
<feature type="signal peptide" evidence="1">
    <location>
        <begin position="1"/>
        <end position="25"/>
    </location>
</feature>
<evidence type="ECO:0008006" key="4">
    <source>
        <dbReference type="Google" id="ProtNLM"/>
    </source>
</evidence>
<dbReference type="OrthoDB" id="4752871at2"/>
<dbReference type="Proteomes" id="UP000195331">
    <property type="component" value="Chromosome"/>
</dbReference>
<sequence>MHSYTTGIISVVAAGAAVFALSACGGGSDNKNSSPSATAGTSGLNVEIGNTINYASVGTTADIDCASGKSLTIGGTNNTLTVKGTCSSVNIGGSDNKITFEKIDKDLAVLGFNNTVTYKAGDPKVSNTGNNNTVNKG</sequence>
<evidence type="ECO:0000313" key="2">
    <source>
        <dbReference type="EMBL" id="ART71999.1"/>
    </source>
</evidence>
<dbReference type="EMBL" id="CP020809">
    <property type="protein sequence ID" value="ART71999.1"/>
    <property type="molecule type" value="Genomic_DNA"/>
</dbReference>
<proteinExistence type="predicted"/>
<accession>A0A1Y0C9U0</accession>
<keyword evidence="3" id="KW-1185">Reference proteome</keyword>
<dbReference type="RefSeq" id="WP_087079329.1">
    <property type="nucleotide sequence ID" value="NZ_CP020809.1"/>
</dbReference>